<feature type="region of interest" description="Disordered" evidence="1">
    <location>
        <begin position="56"/>
        <end position="76"/>
    </location>
</feature>
<dbReference type="Pfam" id="PF14121">
    <property type="entry name" value="Porin_10"/>
    <property type="match status" value="1"/>
</dbReference>
<keyword evidence="2" id="KW-0732">Signal</keyword>
<gene>
    <name evidence="3" type="ORF">H9816_06255</name>
</gene>
<feature type="compositionally biased region" description="Polar residues" evidence="1">
    <location>
        <begin position="56"/>
        <end position="67"/>
    </location>
</feature>
<comment type="caution">
    <text evidence="3">The sequence shown here is derived from an EMBL/GenBank/DDBJ whole genome shotgun (WGS) entry which is preliminary data.</text>
</comment>
<name>A0A9D2IM56_9BACT</name>
<feature type="signal peptide" evidence="2">
    <location>
        <begin position="1"/>
        <end position="21"/>
    </location>
</feature>
<proteinExistence type="predicted"/>
<dbReference type="InterPro" id="IPR025631">
    <property type="entry name" value="Porin_10"/>
</dbReference>
<feature type="chain" id="PRO_5039477275" evidence="2">
    <location>
        <begin position="22"/>
        <end position="712"/>
    </location>
</feature>
<evidence type="ECO:0000313" key="4">
    <source>
        <dbReference type="Proteomes" id="UP000824014"/>
    </source>
</evidence>
<protein>
    <submittedName>
        <fullName evidence="3">Porin</fullName>
    </submittedName>
</protein>
<accession>A0A9D2IM56</accession>
<reference evidence="3" key="1">
    <citation type="journal article" date="2021" name="PeerJ">
        <title>Extensive microbial diversity within the chicken gut microbiome revealed by metagenomics and culture.</title>
        <authorList>
            <person name="Gilroy R."/>
            <person name="Ravi A."/>
            <person name="Getino M."/>
            <person name="Pursley I."/>
            <person name="Horton D.L."/>
            <person name="Alikhan N.F."/>
            <person name="Baker D."/>
            <person name="Gharbi K."/>
            <person name="Hall N."/>
            <person name="Watson M."/>
            <person name="Adriaenssens E.M."/>
            <person name="Foster-Nyarko E."/>
            <person name="Jarju S."/>
            <person name="Secka A."/>
            <person name="Antonio M."/>
            <person name="Oren A."/>
            <person name="Chaudhuri R.R."/>
            <person name="La Ragione R."/>
            <person name="Hildebrand F."/>
            <person name="Pallen M.J."/>
        </authorList>
    </citation>
    <scope>NUCLEOTIDE SEQUENCE</scope>
    <source>
        <strain evidence="3">ChiHjej11B10-19426</strain>
    </source>
</reference>
<reference evidence="3" key="2">
    <citation type="submission" date="2021-04" db="EMBL/GenBank/DDBJ databases">
        <authorList>
            <person name="Gilroy R."/>
        </authorList>
    </citation>
    <scope>NUCLEOTIDE SEQUENCE</scope>
    <source>
        <strain evidence="3">ChiHjej11B10-19426</strain>
    </source>
</reference>
<organism evidence="3 4">
    <name type="scientific">Candidatus Tidjanibacter faecipullorum</name>
    <dbReference type="NCBI Taxonomy" id="2838766"/>
    <lineage>
        <taxon>Bacteria</taxon>
        <taxon>Pseudomonadati</taxon>
        <taxon>Bacteroidota</taxon>
        <taxon>Bacteroidia</taxon>
        <taxon>Bacteroidales</taxon>
        <taxon>Rikenellaceae</taxon>
        <taxon>Tidjanibacter</taxon>
    </lineage>
</organism>
<dbReference type="EMBL" id="DXCC01000020">
    <property type="protein sequence ID" value="HIZ15495.1"/>
    <property type="molecule type" value="Genomic_DNA"/>
</dbReference>
<evidence type="ECO:0000256" key="1">
    <source>
        <dbReference type="SAM" id="MobiDB-lite"/>
    </source>
</evidence>
<dbReference type="AlphaFoldDB" id="A0A9D2IM56"/>
<evidence type="ECO:0000313" key="3">
    <source>
        <dbReference type="EMBL" id="HIZ15495.1"/>
    </source>
</evidence>
<sequence>MSRLKYKWLAALFLFVAPFCAVLDRTESFAQSPYGNDPFQQQDPFGNNISGNLSANPFMTDNAQQDTTARDTTKKERKPLESYFFDNETRAQKNFAWNIDMSKNRIRMTTIDTLLTDFQVDYPFLKKGVGDAYLGNLGAPSVPLAYYDRPVFRDFQMAQPLYSYLYTPENAPYYNVKKPLTQVGYLTAGQRLYAEENITVLHAQNITPSTGFNITFHTMGTKGIYTNQATRDTDFSLGISHNGKRYTGYVGYIFNTIRMKENGGVTDDWYITGTKLDEAFEVPFMLSDAQNLMQNHTFYTFHSYGIPLRRLTDDDFSMAGVPAIYVGYSLQYDRWHRLYTDTYAGMQAPDPDGGTASNPLPTSPFYDNWYFNATASRDSTFESKFSNRLFVQLQPWDRNGIVGTVDAGVGVDTHHYFQFQPEDFLSGNTRGVNRNSFYVYGAVEGKFRKYFDWNGDLRYVPFGYRQNDLEANASAKLSIYFGEHPVSLSGHFGYSLRDPSYWSENYYSNHFIWHNAFQKENETVLDVHLTAPTVNAEAGFYQSVAGNKIYYGPNGAPRQASAPVSVTGIYLRKDFRIGILHLNHRVLMQWSTNQEVVPVPLVSAYLSYFVEFDAVRDVLRLKIGVDGRYNTKYYAFGYNPATGQFYNQRETMIGGYPMLDFYVTAKWKRMRIFLKVAHLSQDFFNTREYFQVLHYPLNRRVFKMGLSWSFYD</sequence>
<evidence type="ECO:0000256" key="2">
    <source>
        <dbReference type="SAM" id="SignalP"/>
    </source>
</evidence>
<dbReference type="SUPFAM" id="SSF56935">
    <property type="entry name" value="Porins"/>
    <property type="match status" value="1"/>
</dbReference>
<dbReference type="Proteomes" id="UP000824014">
    <property type="component" value="Unassembled WGS sequence"/>
</dbReference>